<organism evidence="1">
    <name type="scientific">marine sediment metagenome</name>
    <dbReference type="NCBI Taxonomy" id="412755"/>
    <lineage>
        <taxon>unclassified sequences</taxon>
        <taxon>metagenomes</taxon>
        <taxon>ecological metagenomes</taxon>
    </lineage>
</organism>
<sequence>MYDEALTPTKMTCVKCGNEITVYPYPMPEGTGVCPCSSPAWLESFAKFGMNSERTKRGLSPIN</sequence>
<evidence type="ECO:0000313" key="1">
    <source>
        <dbReference type="EMBL" id="KKN21282.1"/>
    </source>
</evidence>
<reference evidence="1" key="1">
    <citation type="journal article" date="2015" name="Nature">
        <title>Complex archaea that bridge the gap between prokaryotes and eukaryotes.</title>
        <authorList>
            <person name="Spang A."/>
            <person name="Saw J.H."/>
            <person name="Jorgensen S.L."/>
            <person name="Zaremba-Niedzwiedzka K."/>
            <person name="Martijn J."/>
            <person name="Lind A.E."/>
            <person name="van Eijk R."/>
            <person name="Schleper C."/>
            <person name="Guy L."/>
            <person name="Ettema T.J."/>
        </authorList>
    </citation>
    <scope>NUCLEOTIDE SEQUENCE</scope>
</reference>
<dbReference type="EMBL" id="LAZR01003161">
    <property type="protein sequence ID" value="KKN21282.1"/>
    <property type="molecule type" value="Genomic_DNA"/>
</dbReference>
<dbReference type="AlphaFoldDB" id="A0A0F9PA15"/>
<proteinExistence type="predicted"/>
<name>A0A0F9PA15_9ZZZZ</name>
<protein>
    <submittedName>
        <fullName evidence="1">Uncharacterized protein</fullName>
    </submittedName>
</protein>
<accession>A0A0F9PA15</accession>
<gene>
    <name evidence="1" type="ORF">LCGC14_0927130</name>
</gene>
<comment type="caution">
    <text evidence="1">The sequence shown here is derived from an EMBL/GenBank/DDBJ whole genome shotgun (WGS) entry which is preliminary data.</text>
</comment>